<accession>A0A537L840</accession>
<evidence type="ECO:0000313" key="3">
    <source>
        <dbReference type="EMBL" id="TMJ04140.1"/>
    </source>
</evidence>
<gene>
    <name evidence="3" type="ORF">E6G99_10650</name>
</gene>
<sequence>MHLREFQQRIEVIYGPRDRQRGKDGTFRWLVEEVGELARAMRDGDRQAAHVEISDVLAWTVSVASLCGVDVEQAASRYARVCPKCHHTPCGCAPEPRSNRRARRRQTATSSRRFGRGEPPA</sequence>
<dbReference type="Proteomes" id="UP000318661">
    <property type="component" value="Unassembled WGS sequence"/>
</dbReference>
<evidence type="ECO:0000313" key="4">
    <source>
        <dbReference type="Proteomes" id="UP000318661"/>
    </source>
</evidence>
<dbReference type="GO" id="GO:0016787">
    <property type="term" value="F:hydrolase activity"/>
    <property type="evidence" value="ECO:0007669"/>
    <property type="project" value="UniProtKB-KW"/>
</dbReference>
<reference evidence="3 4" key="1">
    <citation type="journal article" date="2019" name="Nat. Microbiol.">
        <title>Mediterranean grassland soil C-N compound turnover is dependent on rainfall and depth, and is mediated by genomically divergent microorganisms.</title>
        <authorList>
            <person name="Diamond S."/>
            <person name="Andeer P.F."/>
            <person name="Li Z."/>
            <person name="Crits-Christoph A."/>
            <person name="Burstein D."/>
            <person name="Anantharaman K."/>
            <person name="Lane K.R."/>
            <person name="Thomas B.C."/>
            <person name="Pan C."/>
            <person name="Northen T.R."/>
            <person name="Banfield J.F."/>
        </authorList>
    </citation>
    <scope>NUCLEOTIDE SEQUENCE [LARGE SCALE GENOMIC DNA]</scope>
    <source>
        <strain evidence="3">NP_2</strain>
    </source>
</reference>
<feature type="domain" description="NTP pyrophosphohydrolase MazG-like" evidence="2">
    <location>
        <begin position="26"/>
        <end position="78"/>
    </location>
</feature>
<keyword evidence="3" id="KW-0378">Hydrolase</keyword>
<comment type="caution">
    <text evidence="3">The sequence shown here is derived from an EMBL/GenBank/DDBJ whole genome shotgun (WGS) entry which is preliminary data.</text>
</comment>
<dbReference type="PANTHER" id="PTHR42702:SF1">
    <property type="entry name" value="REGULATORY PROTEIN FOR BETA-LACTAMASE"/>
    <property type="match status" value="1"/>
</dbReference>
<evidence type="ECO:0000259" key="2">
    <source>
        <dbReference type="Pfam" id="PF03819"/>
    </source>
</evidence>
<feature type="region of interest" description="Disordered" evidence="1">
    <location>
        <begin position="93"/>
        <end position="121"/>
    </location>
</feature>
<dbReference type="PANTHER" id="PTHR42702">
    <property type="entry name" value="NUCLEOTIDE PYROPHOSPHOHYDROLASE"/>
    <property type="match status" value="1"/>
</dbReference>
<dbReference type="Pfam" id="PF03819">
    <property type="entry name" value="MazG"/>
    <property type="match status" value="1"/>
</dbReference>
<proteinExistence type="predicted"/>
<dbReference type="AlphaFoldDB" id="A0A537L840"/>
<protein>
    <submittedName>
        <fullName evidence="3">Nucleotide pyrophosphohydrolase</fullName>
    </submittedName>
</protein>
<dbReference type="SUPFAM" id="SSF101386">
    <property type="entry name" value="all-alpha NTP pyrophosphatases"/>
    <property type="match status" value="1"/>
</dbReference>
<dbReference type="InterPro" id="IPR004518">
    <property type="entry name" value="MazG-like_dom"/>
</dbReference>
<dbReference type="Gene3D" id="1.10.287.1080">
    <property type="entry name" value="MazG-like"/>
    <property type="match status" value="1"/>
</dbReference>
<evidence type="ECO:0000256" key="1">
    <source>
        <dbReference type="SAM" id="MobiDB-lite"/>
    </source>
</evidence>
<dbReference type="EMBL" id="VBAJ01000270">
    <property type="protein sequence ID" value="TMJ04140.1"/>
    <property type="molecule type" value="Genomic_DNA"/>
</dbReference>
<name>A0A537L840_9BACT</name>
<organism evidence="3 4">
    <name type="scientific">Candidatus Segetimicrobium genomatis</name>
    <dbReference type="NCBI Taxonomy" id="2569760"/>
    <lineage>
        <taxon>Bacteria</taxon>
        <taxon>Bacillati</taxon>
        <taxon>Candidatus Sysuimicrobiota</taxon>
        <taxon>Candidatus Sysuimicrobiia</taxon>
        <taxon>Candidatus Sysuimicrobiales</taxon>
        <taxon>Candidatus Segetimicrobiaceae</taxon>
        <taxon>Candidatus Segetimicrobium</taxon>
    </lineage>
</organism>